<dbReference type="EMBL" id="CP051680">
    <property type="protein sequence ID" value="QJD85272.1"/>
    <property type="molecule type" value="Genomic_DNA"/>
</dbReference>
<dbReference type="InterPro" id="IPR014755">
    <property type="entry name" value="Cu-Rt/internalin_Ig-like"/>
</dbReference>
<dbReference type="PROSITE" id="PS51272">
    <property type="entry name" value="SLH"/>
    <property type="match status" value="1"/>
</dbReference>
<dbReference type="Proteomes" id="UP000502248">
    <property type="component" value="Chromosome"/>
</dbReference>
<gene>
    <name evidence="4" type="ORF">HH215_20235</name>
</gene>
<dbReference type="InterPro" id="IPR001119">
    <property type="entry name" value="SLH_dom"/>
</dbReference>
<reference evidence="4 5" key="1">
    <citation type="submission" date="2020-04" db="EMBL/GenBank/DDBJ databases">
        <title>Genome sequencing of novel species.</title>
        <authorList>
            <person name="Heo J."/>
            <person name="Kim S.-J."/>
            <person name="Kim J.-S."/>
            <person name="Hong S.-B."/>
            <person name="Kwon S.-W."/>
        </authorList>
    </citation>
    <scope>NUCLEOTIDE SEQUENCE [LARGE SCALE GENOMIC DNA]</scope>
    <source>
        <strain evidence="4 5">MFER-1</strain>
    </source>
</reference>
<organism evidence="4 5">
    <name type="scientific">Cohnella herbarum</name>
    <dbReference type="NCBI Taxonomy" id="2728023"/>
    <lineage>
        <taxon>Bacteria</taxon>
        <taxon>Bacillati</taxon>
        <taxon>Bacillota</taxon>
        <taxon>Bacilli</taxon>
        <taxon>Bacillales</taxon>
        <taxon>Paenibacillaceae</taxon>
        <taxon>Cohnella</taxon>
    </lineage>
</organism>
<evidence type="ECO:0000259" key="3">
    <source>
        <dbReference type="PROSITE" id="PS51272"/>
    </source>
</evidence>
<dbReference type="AlphaFoldDB" id="A0A7Z2VLH3"/>
<dbReference type="Gene3D" id="2.60.40.1220">
    <property type="match status" value="1"/>
</dbReference>
<evidence type="ECO:0000256" key="1">
    <source>
        <dbReference type="ARBA" id="ARBA00022729"/>
    </source>
</evidence>
<evidence type="ECO:0000256" key="2">
    <source>
        <dbReference type="SAM" id="SignalP"/>
    </source>
</evidence>
<sequence length="985" mass="103010">MKKSLSLLLSIALVFGLFASMASAAETVELTVAQKYQALKDKGILKGTTTGSDGLDDKLTRAQFATIAIALADLAPATEGNTFTDVNNKQWWYGAIEAAAKAGLVEGSNGKFDPKGDVTVEQVIVIAARILKLEEVKDAKVEGASAWAAGYIQAAINKGLTAARTDYTKSATRGQAIEVGYTAYVTANPEVPAKASVSSAKATGVAKVEVVLDKAVDTEKAKLTLKRGTGSVATETKWADDKKSATLTLTSTKITEADYSVTLSGLTAEEIGTDTASFKGEKEAVTKLEFATASEEIAHSNATRVRLRAENQYGELASFNASSYTVNITNYNEQLTKDSDGYLVVKLNTTGATVTTTPGLTMIPIYVYFNETHLTASKTFKLGFAPFVTKMELGELKYQNGKTALINTGDTATASVKLFDQYGNPVANDQTLATPVTFNNNIVPYAQYAKVETGDFDNDNGYDVRLSLTDKEDKASTHTMTLYSGSANAKLNFEIGTSKVATKLELDAYEGTLASGDSGKFVTLNAYDANGDKLTTQEIVENAKKDRIKVGISGVTGTADIALIGPNKGKIALPTINAPAKSVVFITASILSPNANDFKTLRIPVSDARIPASVAVTKKPHVKTVLGTSSDFTIKVKDQYGDDFGTNASAAKYRVALEFVNHNTVGSAVYNSGIAVTGLTLNGGAVLNGTAGADPLRPAVSGNGQVAYVANTQFDTLNDGATFTSVGTSFGEATLKATLEEETTTPGIWKAIYAPQGVSIESIDATKVALNYSLESIASLYAGLDSGLLVTGGAQVAPNTSAVAKTVSLVVKDNAGNSVAYPDSIASITVENPNVAKVVAAGNKGYVLGNKAGETTVTAVVYKALNNEQAVLTAKVTVKNDLVAVDSVSAKGSNDAAVTAGSYIYTNMDLKVKDQYGIEYAGANINGYDSLVGIRYAVSEVTGANVSINATTGLINSFATTAAKYEFIVTATAPNGKSASTLIHN</sequence>
<evidence type="ECO:0000313" key="5">
    <source>
        <dbReference type="Proteomes" id="UP000502248"/>
    </source>
</evidence>
<evidence type="ECO:0000313" key="4">
    <source>
        <dbReference type="EMBL" id="QJD85272.1"/>
    </source>
</evidence>
<keyword evidence="5" id="KW-1185">Reference proteome</keyword>
<dbReference type="Pfam" id="PF00395">
    <property type="entry name" value="SLH"/>
    <property type="match status" value="1"/>
</dbReference>
<feature type="domain" description="SLH" evidence="3">
    <location>
        <begin position="79"/>
        <end position="141"/>
    </location>
</feature>
<dbReference type="RefSeq" id="WP_169281537.1">
    <property type="nucleotide sequence ID" value="NZ_CP051680.1"/>
</dbReference>
<feature type="chain" id="PRO_5031218718" evidence="2">
    <location>
        <begin position="25"/>
        <end position="985"/>
    </location>
</feature>
<accession>A0A7Z2VLH3</accession>
<protein>
    <submittedName>
        <fullName evidence="4">S-layer homology domain-containing protein</fullName>
    </submittedName>
</protein>
<feature type="signal peptide" evidence="2">
    <location>
        <begin position="1"/>
        <end position="24"/>
    </location>
</feature>
<proteinExistence type="predicted"/>
<dbReference type="KEGG" id="cheb:HH215_20235"/>
<keyword evidence="1 2" id="KW-0732">Signal</keyword>
<name>A0A7Z2VLH3_9BACL</name>